<accession>A0A810L9A0</accession>
<sequence length="63" mass="6559">MDTVHPGGTDPAPARAVESGRRGGFVSGVHTNHERRLASSRCGAPTAQPVVLDRKGRNPTRGG</sequence>
<dbReference type="KEGG" id="aser:Asera_59710"/>
<gene>
    <name evidence="2" type="ORF">Asera_59710</name>
</gene>
<dbReference type="EMBL" id="AP023354">
    <property type="protein sequence ID" value="BCJ31863.1"/>
    <property type="molecule type" value="Genomic_DNA"/>
</dbReference>
<evidence type="ECO:0000313" key="3">
    <source>
        <dbReference type="Proteomes" id="UP000680750"/>
    </source>
</evidence>
<evidence type="ECO:0000313" key="2">
    <source>
        <dbReference type="EMBL" id="BCJ31863.1"/>
    </source>
</evidence>
<dbReference type="Proteomes" id="UP000680750">
    <property type="component" value="Chromosome"/>
</dbReference>
<feature type="region of interest" description="Disordered" evidence="1">
    <location>
        <begin position="1"/>
        <end position="63"/>
    </location>
</feature>
<dbReference type="AlphaFoldDB" id="A0A810L9A0"/>
<protein>
    <submittedName>
        <fullName evidence="2">Uncharacterized protein</fullName>
    </submittedName>
</protein>
<evidence type="ECO:0000256" key="1">
    <source>
        <dbReference type="SAM" id="MobiDB-lite"/>
    </source>
</evidence>
<name>A0A810L9A0_9ACTN</name>
<keyword evidence="3" id="KW-1185">Reference proteome</keyword>
<reference evidence="2" key="1">
    <citation type="submission" date="2020-08" db="EMBL/GenBank/DDBJ databases">
        <title>Whole genome shotgun sequence of Actinocatenispora sera NBRC 101916.</title>
        <authorList>
            <person name="Komaki H."/>
            <person name="Tamura T."/>
        </authorList>
    </citation>
    <scope>NUCLEOTIDE SEQUENCE</scope>
    <source>
        <strain evidence="2">NBRC 101916</strain>
    </source>
</reference>
<organism evidence="2 3">
    <name type="scientific">Actinocatenispora sera</name>
    <dbReference type="NCBI Taxonomy" id="390989"/>
    <lineage>
        <taxon>Bacteria</taxon>
        <taxon>Bacillati</taxon>
        <taxon>Actinomycetota</taxon>
        <taxon>Actinomycetes</taxon>
        <taxon>Micromonosporales</taxon>
        <taxon>Micromonosporaceae</taxon>
        <taxon>Actinocatenispora</taxon>
    </lineage>
</organism>
<proteinExistence type="predicted"/>